<reference evidence="2" key="1">
    <citation type="submission" date="2016-10" db="EMBL/GenBank/DDBJ databases">
        <authorList>
            <person name="Varghese N."/>
            <person name="Submissions S."/>
        </authorList>
    </citation>
    <scope>NUCLEOTIDE SEQUENCE [LARGE SCALE GENOMIC DNA]</scope>
    <source>
        <strain evidence="2">CGMCC 1.9230</strain>
    </source>
</reference>
<name>A0A1H5U4N4_9FLAO</name>
<protein>
    <submittedName>
        <fullName evidence="1">CarboxypepD_reg-like domain-containing protein</fullName>
    </submittedName>
</protein>
<gene>
    <name evidence="1" type="ORF">SAMN04488130_10273</name>
</gene>
<organism evidence="1 2">
    <name type="scientific">Flavobacterium urumqiense</name>
    <dbReference type="NCBI Taxonomy" id="935224"/>
    <lineage>
        <taxon>Bacteria</taxon>
        <taxon>Pseudomonadati</taxon>
        <taxon>Bacteroidota</taxon>
        <taxon>Flavobacteriia</taxon>
        <taxon>Flavobacteriales</taxon>
        <taxon>Flavobacteriaceae</taxon>
        <taxon>Flavobacterium</taxon>
    </lineage>
</organism>
<proteinExistence type="predicted"/>
<accession>A0A1H5U4N4</accession>
<evidence type="ECO:0000313" key="2">
    <source>
        <dbReference type="Proteomes" id="UP000236737"/>
    </source>
</evidence>
<dbReference type="InterPro" id="IPR008969">
    <property type="entry name" value="CarboxyPept-like_regulatory"/>
</dbReference>
<dbReference type="EMBL" id="FNVP01000002">
    <property type="protein sequence ID" value="SEF69237.1"/>
    <property type="molecule type" value="Genomic_DNA"/>
</dbReference>
<dbReference type="SUPFAM" id="SSF49464">
    <property type="entry name" value="Carboxypeptidase regulatory domain-like"/>
    <property type="match status" value="1"/>
</dbReference>
<sequence>MKINNTLLLVFFFLTQIIFGQNSNEKEILGKITADSVAVEGINVLNSTNQRGTVSDRDGFFSLFVKEGDILVFSAVNLVTLRRKVTKGDFMSNGIQIQMITKSIALKEIVINENSKITAENLGIIPYGQKKYTPAERKLYTATSGGGIDGLLNTISGRKAMLKKEIVVEKKENSLFRLEVLFENKYYIESLKIPVDYIRGFQYYCVEDARFAEALNTKNKTLAMFLIVSLAENYNKTIENEK</sequence>
<dbReference type="RefSeq" id="WP_103998853.1">
    <property type="nucleotide sequence ID" value="NZ_FNVP01000002.1"/>
</dbReference>
<keyword evidence="2" id="KW-1185">Reference proteome</keyword>
<dbReference type="OrthoDB" id="1427655at2"/>
<dbReference type="Proteomes" id="UP000236737">
    <property type="component" value="Unassembled WGS sequence"/>
</dbReference>
<dbReference type="AlphaFoldDB" id="A0A1H5U4N4"/>
<evidence type="ECO:0000313" key="1">
    <source>
        <dbReference type="EMBL" id="SEF69237.1"/>
    </source>
</evidence>